<dbReference type="EMBL" id="CP089982">
    <property type="protein sequence ID" value="WXA99522.1"/>
    <property type="molecule type" value="Genomic_DNA"/>
</dbReference>
<evidence type="ECO:0000313" key="2">
    <source>
        <dbReference type="Proteomes" id="UP001379533"/>
    </source>
</evidence>
<dbReference type="Proteomes" id="UP001379533">
    <property type="component" value="Chromosome"/>
</dbReference>
<evidence type="ECO:0000313" key="1">
    <source>
        <dbReference type="EMBL" id="WXA99522.1"/>
    </source>
</evidence>
<dbReference type="InterPro" id="IPR007815">
    <property type="entry name" value="Emycin_Estase"/>
</dbReference>
<dbReference type="InterPro" id="IPR052036">
    <property type="entry name" value="Hydrolase/PRTase-associated"/>
</dbReference>
<dbReference type="SUPFAM" id="SSF159501">
    <property type="entry name" value="EreA/ChaN-like"/>
    <property type="match status" value="1"/>
</dbReference>
<proteinExistence type="predicted"/>
<reference evidence="1 2" key="1">
    <citation type="submission" date="2021-12" db="EMBL/GenBank/DDBJ databases">
        <title>Discovery of the Pendulisporaceae a myxobacterial family with distinct sporulation behavior and unique specialized metabolism.</title>
        <authorList>
            <person name="Garcia R."/>
            <person name="Popoff A."/>
            <person name="Bader C.D."/>
            <person name="Loehr J."/>
            <person name="Walesch S."/>
            <person name="Walt C."/>
            <person name="Boldt J."/>
            <person name="Bunk B."/>
            <person name="Haeckl F.J.F.P.J."/>
            <person name="Gunesch A.P."/>
            <person name="Birkelbach J."/>
            <person name="Nuebel U."/>
            <person name="Pietschmann T."/>
            <person name="Bach T."/>
            <person name="Mueller R."/>
        </authorList>
    </citation>
    <scope>NUCLEOTIDE SEQUENCE [LARGE SCALE GENOMIC DNA]</scope>
    <source>
        <strain evidence="1 2">MSr12523</strain>
    </source>
</reference>
<dbReference type="PROSITE" id="PS51257">
    <property type="entry name" value="PROKAR_LIPOPROTEIN"/>
    <property type="match status" value="1"/>
</dbReference>
<keyword evidence="2" id="KW-1185">Reference proteome</keyword>
<dbReference type="RefSeq" id="WP_394850161.1">
    <property type="nucleotide sequence ID" value="NZ_CP089982.1"/>
</dbReference>
<dbReference type="PANTHER" id="PTHR31299:SF0">
    <property type="entry name" value="ESTERASE, PUTATIVE (AFU_ORTHOLOGUE AFUA_1G05850)-RELATED"/>
    <property type="match status" value="1"/>
</dbReference>
<protein>
    <submittedName>
        <fullName evidence="1">Erythromycin esterase family protein</fullName>
    </submittedName>
</protein>
<dbReference type="Gene3D" id="3.30.1870.10">
    <property type="entry name" value="EreA-like, domain 2"/>
    <property type="match status" value="1"/>
</dbReference>
<dbReference type="Pfam" id="PF05139">
    <property type="entry name" value="Erythro_esteras"/>
    <property type="match status" value="1"/>
</dbReference>
<dbReference type="PANTHER" id="PTHR31299">
    <property type="entry name" value="ESTERASE, PUTATIVE (AFU_ORTHOLOGUE AFUA_1G05850)-RELATED"/>
    <property type="match status" value="1"/>
</dbReference>
<name>A0ABZ2KLJ4_9BACT</name>
<dbReference type="Gene3D" id="3.40.1660.10">
    <property type="entry name" value="EreA-like (biosynthetic domain)"/>
    <property type="match status" value="1"/>
</dbReference>
<gene>
    <name evidence="1" type="ORF">LZC95_22225</name>
</gene>
<accession>A0ABZ2KLJ4</accession>
<dbReference type="Gene3D" id="1.20.1440.30">
    <property type="entry name" value="Biosynthetic Protein domain"/>
    <property type="match status" value="1"/>
</dbReference>
<sequence length="427" mass="47340">MCWLRRVFFAGCISLAACGSEDDTNTEPLDALVAGATTVNFGEDSHGMREIHRLVPEVFERLVERHGFRVFAFEAQWGLTEVLADFMNSQRTELDVREQFFLNGAFVSEDITRMLLWIRDFNRAYPEDAIALTGYQPEQPVTDARAVVRFLDETAPEQAASLRQGIDVCRAANEAYANDMEFAQEVFALQRQNRVSYTASERQACLEGLARIDAALAPAKSDSAALVLARLHVLSLQTYVGVLRRTVDSYIENPQASADMRIRWQGEAYAGIDEARFRIYETLQRIRFPGKKVFHWMHDWHAAKHASELGRIDEATPGAPFAEGIPRGTVSFGERLAAASGASLTTIATLVPCGTTCAEPPSSLEPSFARAFGDVPTWIDLRVPQPNLPVTTPGAVFANDHGFGFGNVVLAHQFDAVLYLPKSDRVH</sequence>
<organism evidence="1 2">
    <name type="scientific">Pendulispora brunnea</name>
    <dbReference type="NCBI Taxonomy" id="2905690"/>
    <lineage>
        <taxon>Bacteria</taxon>
        <taxon>Pseudomonadati</taxon>
        <taxon>Myxococcota</taxon>
        <taxon>Myxococcia</taxon>
        <taxon>Myxococcales</taxon>
        <taxon>Sorangiineae</taxon>
        <taxon>Pendulisporaceae</taxon>
        <taxon>Pendulispora</taxon>
    </lineage>
</organism>